<comment type="caution">
    <text evidence="2">The sequence shown here is derived from an EMBL/GenBank/DDBJ whole genome shotgun (WGS) entry which is preliminary data.</text>
</comment>
<reference evidence="2 3" key="1">
    <citation type="submission" date="2024-01" db="EMBL/GenBank/DDBJ databases">
        <title>Genome assemblies of Stephania.</title>
        <authorList>
            <person name="Yang L."/>
        </authorList>
    </citation>
    <scope>NUCLEOTIDE SEQUENCE [LARGE SCALE GENOMIC DNA]</scope>
    <source>
        <strain evidence="2">QJT</strain>
        <tissue evidence="2">Leaf</tissue>
    </source>
</reference>
<name>A0AAP0IZG3_9MAGN</name>
<evidence type="ECO:0000256" key="1">
    <source>
        <dbReference type="SAM" id="Coils"/>
    </source>
</evidence>
<dbReference type="EMBL" id="JBBNAE010000005">
    <property type="protein sequence ID" value="KAK9123617.1"/>
    <property type="molecule type" value="Genomic_DNA"/>
</dbReference>
<dbReference type="Proteomes" id="UP001417504">
    <property type="component" value="Unassembled WGS sequence"/>
</dbReference>
<keyword evidence="1" id="KW-0175">Coiled coil</keyword>
<dbReference type="PANTHER" id="PTHR34121">
    <property type="entry name" value="MYOSIN-11"/>
    <property type="match status" value="1"/>
</dbReference>
<organism evidence="2 3">
    <name type="scientific">Stephania japonica</name>
    <dbReference type="NCBI Taxonomy" id="461633"/>
    <lineage>
        <taxon>Eukaryota</taxon>
        <taxon>Viridiplantae</taxon>
        <taxon>Streptophyta</taxon>
        <taxon>Embryophyta</taxon>
        <taxon>Tracheophyta</taxon>
        <taxon>Spermatophyta</taxon>
        <taxon>Magnoliopsida</taxon>
        <taxon>Ranunculales</taxon>
        <taxon>Menispermaceae</taxon>
        <taxon>Menispermoideae</taxon>
        <taxon>Cissampelideae</taxon>
        <taxon>Stephania</taxon>
    </lineage>
</organism>
<dbReference type="AlphaFoldDB" id="A0AAP0IZG3"/>
<dbReference type="PANTHER" id="PTHR34121:SF1">
    <property type="entry name" value="FILAMIN-A-INTERACTING PROTEIN 1"/>
    <property type="match status" value="1"/>
</dbReference>
<protein>
    <submittedName>
        <fullName evidence="2">Uncharacterized protein</fullName>
    </submittedName>
</protein>
<proteinExistence type="predicted"/>
<evidence type="ECO:0000313" key="2">
    <source>
        <dbReference type="EMBL" id="KAK9123617.1"/>
    </source>
</evidence>
<feature type="coiled-coil region" evidence="1">
    <location>
        <begin position="347"/>
        <end position="395"/>
    </location>
</feature>
<accession>A0AAP0IZG3</accession>
<keyword evidence="3" id="KW-1185">Reference proteome</keyword>
<gene>
    <name evidence="2" type="ORF">Sjap_013219</name>
</gene>
<evidence type="ECO:0000313" key="3">
    <source>
        <dbReference type="Proteomes" id="UP001417504"/>
    </source>
</evidence>
<sequence length="502" mass="56564">MSWWRSAVNKVVEAGGKNSVTRRARNYAEAVVQHAGQAVAEGAKILQDSIGALKIQSYRATVKNLEELSVSCTGNERIQLLRKWLVALVEIERLSGTFLDHKETTHEPLPDSNESKDFSRRLLSVLYSDPDLGVEPMIFRDVFLYSQALEGMTLSMILEAPDEEEVSLLVELFGRCLIGGKEVHKAIICSLQELAKAFSRYQEEILAKKGELLQFAQAAMSGLKLNADIARIDAEASFLWQKLDGTKMHLEPLAGDVEGASQRTSMEVVEALTEAFTEIQLCHKLEVLLLRKKSLNNGDLPDVHSRKVDKLRVLSESLANSTLKAENRASDHRLQKDEALKFRVTKASEVMEVEKELAAEVSELEKQRDELEAQMKEVNTSLAAAYARLKNTREEKVHFDEASAQIIAHLKSKEDELSNSLASYRIEADVVNKSISFLEGTWCFQSLYTEKKDKQTNDELEKYEDYFLKLVTHHLSSYEVELSSLLSSFRTLVEQLLNSHEG</sequence>